<organism evidence="2">
    <name type="scientific">Glycine soja</name>
    <name type="common">Wild soybean</name>
    <dbReference type="NCBI Taxonomy" id="3848"/>
    <lineage>
        <taxon>Eukaryota</taxon>
        <taxon>Viridiplantae</taxon>
        <taxon>Streptophyta</taxon>
        <taxon>Embryophyta</taxon>
        <taxon>Tracheophyta</taxon>
        <taxon>Spermatophyta</taxon>
        <taxon>Magnoliopsida</taxon>
        <taxon>eudicotyledons</taxon>
        <taxon>Gunneridae</taxon>
        <taxon>Pentapetalae</taxon>
        <taxon>rosids</taxon>
        <taxon>fabids</taxon>
        <taxon>Fabales</taxon>
        <taxon>Fabaceae</taxon>
        <taxon>Papilionoideae</taxon>
        <taxon>50 kb inversion clade</taxon>
        <taxon>NPAAA clade</taxon>
        <taxon>indigoferoid/millettioid clade</taxon>
        <taxon>Phaseoleae</taxon>
        <taxon>Glycine</taxon>
        <taxon>Glycine subgen. Soja</taxon>
    </lineage>
</organism>
<accession>A0A0B2QVU8</accession>
<sequence length="55" mass="6547">MENDYYGVLIDNVEVEYTGWPNKNLVLFKCDWFDSSSHGTRIDNYGNEEIKKSRR</sequence>
<evidence type="ECO:0000313" key="2">
    <source>
        <dbReference type="EMBL" id="KHN23918.1"/>
    </source>
</evidence>
<dbReference type="Proteomes" id="UP000053555">
    <property type="component" value="Unassembled WGS sequence"/>
</dbReference>
<reference evidence="2" key="1">
    <citation type="submission" date="2014-07" db="EMBL/GenBank/DDBJ databases">
        <title>Identification of a novel salt tolerance gene in wild soybean by whole-genome sequencing.</title>
        <authorList>
            <person name="Lam H.-M."/>
            <person name="Qi X."/>
            <person name="Li M.-W."/>
            <person name="Liu X."/>
            <person name="Xie M."/>
            <person name="Ni M."/>
            <person name="Xu X."/>
        </authorList>
    </citation>
    <scope>NUCLEOTIDE SEQUENCE [LARGE SCALE GENOMIC DNA]</scope>
    <source>
        <tissue evidence="2">Root</tissue>
    </source>
</reference>
<protein>
    <recommendedName>
        <fullName evidence="1">DUF4216 domain-containing protein</fullName>
    </recommendedName>
</protein>
<gene>
    <name evidence="2" type="ORF">glysoja_048598</name>
</gene>
<proteinExistence type="predicted"/>
<dbReference type="InterPro" id="IPR025312">
    <property type="entry name" value="DUF4216"/>
</dbReference>
<name>A0A0B2QVU8_GLYSO</name>
<dbReference type="EMBL" id="KN655840">
    <property type="protein sequence ID" value="KHN23918.1"/>
    <property type="molecule type" value="Genomic_DNA"/>
</dbReference>
<evidence type="ECO:0000259" key="1">
    <source>
        <dbReference type="Pfam" id="PF13952"/>
    </source>
</evidence>
<dbReference type="Pfam" id="PF13952">
    <property type="entry name" value="DUF4216"/>
    <property type="match status" value="1"/>
</dbReference>
<dbReference type="AlphaFoldDB" id="A0A0B2QVU8"/>
<feature type="domain" description="DUF4216" evidence="1">
    <location>
        <begin position="13"/>
        <end position="55"/>
    </location>
</feature>